<feature type="domain" description="CNNM transmembrane" evidence="10">
    <location>
        <begin position="1"/>
        <end position="201"/>
    </location>
</feature>
<keyword evidence="4" id="KW-0677">Repeat</keyword>
<organism evidence="11">
    <name type="scientific">freshwater metagenome</name>
    <dbReference type="NCBI Taxonomy" id="449393"/>
    <lineage>
        <taxon>unclassified sequences</taxon>
        <taxon>metagenomes</taxon>
        <taxon>ecological metagenomes</taxon>
    </lineage>
</organism>
<evidence type="ECO:0000256" key="5">
    <source>
        <dbReference type="ARBA" id="ARBA00022989"/>
    </source>
</evidence>
<dbReference type="GO" id="GO:0005886">
    <property type="term" value="C:plasma membrane"/>
    <property type="evidence" value="ECO:0007669"/>
    <property type="project" value="UniProtKB-SubCell"/>
</dbReference>
<dbReference type="InterPro" id="IPR005170">
    <property type="entry name" value="Transptr-assoc_dom"/>
</dbReference>
<dbReference type="PROSITE" id="PS51371">
    <property type="entry name" value="CBS"/>
    <property type="match status" value="1"/>
</dbReference>
<evidence type="ECO:0000256" key="6">
    <source>
        <dbReference type="ARBA" id="ARBA00023122"/>
    </source>
</evidence>
<dbReference type="Pfam" id="PF03471">
    <property type="entry name" value="CorC_HlyC"/>
    <property type="match status" value="1"/>
</dbReference>
<dbReference type="PANTHER" id="PTHR43099:SF6">
    <property type="entry name" value="UPF0053 PROTEIN RV1842C"/>
    <property type="match status" value="1"/>
</dbReference>
<dbReference type="EMBL" id="CAEZSU010000212">
    <property type="protein sequence ID" value="CAB4562689.1"/>
    <property type="molecule type" value="Genomic_DNA"/>
</dbReference>
<reference evidence="11" key="1">
    <citation type="submission" date="2020-05" db="EMBL/GenBank/DDBJ databases">
        <authorList>
            <person name="Chiriac C."/>
            <person name="Salcher M."/>
            <person name="Ghai R."/>
            <person name="Kavagutti S V."/>
        </authorList>
    </citation>
    <scope>NUCLEOTIDE SEQUENCE</scope>
</reference>
<proteinExistence type="predicted"/>
<keyword evidence="6" id="KW-0129">CBS domain</keyword>
<feature type="transmembrane region" description="Helical" evidence="8">
    <location>
        <begin position="52"/>
        <end position="78"/>
    </location>
</feature>
<dbReference type="AlphaFoldDB" id="A0A6J6DIP8"/>
<evidence type="ECO:0000256" key="4">
    <source>
        <dbReference type="ARBA" id="ARBA00022737"/>
    </source>
</evidence>
<keyword evidence="2" id="KW-1003">Cell membrane</keyword>
<feature type="transmembrane region" description="Helical" evidence="8">
    <location>
        <begin position="98"/>
        <end position="122"/>
    </location>
</feature>
<accession>A0A6J6DIP8</accession>
<dbReference type="Gene3D" id="3.30.465.10">
    <property type="match status" value="1"/>
</dbReference>
<evidence type="ECO:0000313" key="11">
    <source>
        <dbReference type="EMBL" id="CAB4562689.1"/>
    </source>
</evidence>
<dbReference type="Gene3D" id="3.10.580.10">
    <property type="entry name" value="CBS-domain"/>
    <property type="match status" value="1"/>
</dbReference>
<dbReference type="InterPro" id="IPR046342">
    <property type="entry name" value="CBS_dom_sf"/>
</dbReference>
<dbReference type="InterPro" id="IPR016169">
    <property type="entry name" value="FAD-bd_PCMH_sub2"/>
</dbReference>
<dbReference type="InterPro" id="IPR036318">
    <property type="entry name" value="FAD-bd_PCMH-like_sf"/>
</dbReference>
<dbReference type="SUPFAM" id="SSF54631">
    <property type="entry name" value="CBS-domain pair"/>
    <property type="match status" value="1"/>
</dbReference>
<dbReference type="PANTHER" id="PTHR43099">
    <property type="entry name" value="UPF0053 PROTEIN YRKA"/>
    <property type="match status" value="1"/>
</dbReference>
<name>A0A6J6DIP8_9ZZZZ</name>
<sequence length="450" mass="48599">MNPVLGLVAVFFLIIANGFFVAAEFALVAVDRAKVENDVDAGRRRARVAKGLLARLSFHLSGAQLGITVTSLLIGFLAEPAIAELLHPVLEPLLGSTAMIGVSLVIAIFLATVVQMIVGELVPKGLAIARPETTVYYLGPLVRVYGIIFGPLIRMLNGAANRTVRMLGVEPTEELSHVRTLSEMQILVSASSRGGVLDDSASQLLTRSIRFEGKSAEDVLVPRTAVTALQSSDTVDALVEASVSTGHSRFLVYGEDLDDIVGTVHVRAVHAVPREQRSTTLVSSLMRPMLELPESRDLADVLRDLRRARTHLAVVVDEYGGTAGIITLEDILEEIVGEIGDEHDRRMPSTVVPGRRNEWSLPGGLHPDEVADQVGCVIPEGEYETFAGFLLDQLGHLPNVGEKVLWGDWSFEVAELDRRRISLVTVRMAMPDAADGASGSPSKSRKRGED</sequence>
<keyword evidence="5 8" id="KW-1133">Transmembrane helix</keyword>
<evidence type="ECO:0000256" key="8">
    <source>
        <dbReference type="SAM" id="Phobius"/>
    </source>
</evidence>
<feature type="transmembrane region" description="Helical" evidence="8">
    <location>
        <begin position="6"/>
        <end position="31"/>
    </location>
</feature>
<feature type="domain" description="CBS" evidence="9">
    <location>
        <begin position="285"/>
        <end position="342"/>
    </location>
</feature>
<dbReference type="InterPro" id="IPR000644">
    <property type="entry name" value="CBS_dom"/>
</dbReference>
<dbReference type="InterPro" id="IPR044751">
    <property type="entry name" value="Ion_transp-like_CBS"/>
</dbReference>
<feature type="transmembrane region" description="Helical" evidence="8">
    <location>
        <begin position="134"/>
        <end position="153"/>
    </location>
</feature>
<dbReference type="InterPro" id="IPR051676">
    <property type="entry name" value="UPF0053_domain"/>
</dbReference>
<dbReference type="InterPro" id="IPR002550">
    <property type="entry name" value="CNNM"/>
</dbReference>
<dbReference type="Pfam" id="PF00571">
    <property type="entry name" value="CBS"/>
    <property type="match status" value="1"/>
</dbReference>
<dbReference type="PROSITE" id="PS51846">
    <property type="entry name" value="CNNM"/>
    <property type="match status" value="1"/>
</dbReference>
<evidence type="ECO:0000259" key="10">
    <source>
        <dbReference type="PROSITE" id="PS51846"/>
    </source>
</evidence>
<evidence type="ECO:0000256" key="7">
    <source>
        <dbReference type="ARBA" id="ARBA00023136"/>
    </source>
</evidence>
<dbReference type="Pfam" id="PF01595">
    <property type="entry name" value="CNNM"/>
    <property type="match status" value="1"/>
</dbReference>
<dbReference type="SUPFAM" id="SSF56176">
    <property type="entry name" value="FAD-binding/transporter-associated domain-like"/>
    <property type="match status" value="1"/>
</dbReference>
<comment type="subcellular location">
    <subcellularLocation>
        <location evidence="1">Cell membrane</location>
        <topology evidence="1">Multi-pass membrane protein</topology>
    </subcellularLocation>
</comment>
<keyword evidence="3 8" id="KW-0812">Transmembrane</keyword>
<dbReference type="CDD" id="cd04590">
    <property type="entry name" value="CBS_pair_CorC_HlyC_assoc"/>
    <property type="match status" value="1"/>
</dbReference>
<dbReference type="FunFam" id="3.10.580.10:FF:000002">
    <property type="entry name" value="Magnesium/cobalt efflux protein CorC"/>
    <property type="match status" value="1"/>
</dbReference>
<evidence type="ECO:0000256" key="2">
    <source>
        <dbReference type="ARBA" id="ARBA00022475"/>
    </source>
</evidence>
<protein>
    <submittedName>
        <fullName evidence="11">Unannotated protein</fullName>
    </submittedName>
</protein>
<dbReference type="GO" id="GO:0050660">
    <property type="term" value="F:flavin adenine dinucleotide binding"/>
    <property type="evidence" value="ECO:0007669"/>
    <property type="project" value="InterPro"/>
</dbReference>
<evidence type="ECO:0000256" key="1">
    <source>
        <dbReference type="ARBA" id="ARBA00004651"/>
    </source>
</evidence>
<dbReference type="SMART" id="SM01091">
    <property type="entry name" value="CorC_HlyC"/>
    <property type="match status" value="1"/>
</dbReference>
<gene>
    <name evidence="11" type="ORF">UFOPK1495_01600</name>
</gene>
<evidence type="ECO:0000256" key="3">
    <source>
        <dbReference type="ARBA" id="ARBA00022692"/>
    </source>
</evidence>
<keyword evidence="7 8" id="KW-0472">Membrane</keyword>
<evidence type="ECO:0000259" key="9">
    <source>
        <dbReference type="PROSITE" id="PS51371"/>
    </source>
</evidence>